<dbReference type="AlphaFoldDB" id="A0A833UMK6"/>
<evidence type="ECO:0000313" key="2">
    <source>
        <dbReference type="Proteomes" id="UP000490535"/>
    </source>
</evidence>
<organism evidence="1 2">
    <name type="scientific">Acinetobacter bereziniae</name>
    <name type="common">Acinetobacter genomosp. 10</name>
    <dbReference type="NCBI Taxonomy" id="106648"/>
    <lineage>
        <taxon>Bacteria</taxon>
        <taxon>Pseudomonadati</taxon>
        <taxon>Pseudomonadota</taxon>
        <taxon>Gammaproteobacteria</taxon>
        <taxon>Moraxellales</taxon>
        <taxon>Moraxellaceae</taxon>
        <taxon>Acinetobacter</taxon>
    </lineage>
</organism>
<dbReference type="Proteomes" id="UP000490535">
    <property type="component" value="Unassembled WGS sequence"/>
</dbReference>
<proteinExistence type="predicted"/>
<evidence type="ECO:0000313" key="1">
    <source>
        <dbReference type="EMBL" id="KAF1013680.1"/>
    </source>
</evidence>
<sequence length="75" mass="8006">MPLLKRVIETIYYVTAHLITNPKHNTYEGGKKIPATDLERVPSSAITLLATTTGAPTAETLDTSGAPQLATWGVV</sequence>
<protein>
    <submittedName>
        <fullName evidence="1">Uncharacterized protein</fullName>
    </submittedName>
</protein>
<reference evidence="2" key="1">
    <citation type="journal article" date="2020" name="MBio">
        <title>Horizontal gene transfer to a defensive symbiont with a reduced genome amongst a multipartite beetle microbiome.</title>
        <authorList>
            <person name="Waterworth S.C."/>
            <person name="Florez L.V."/>
            <person name="Rees E.R."/>
            <person name="Hertweck C."/>
            <person name="Kaltenpoth M."/>
            <person name="Kwan J.C."/>
        </authorList>
    </citation>
    <scope>NUCLEOTIDE SEQUENCE [LARGE SCALE GENOMIC DNA]</scope>
</reference>
<comment type="caution">
    <text evidence="1">The sequence shown here is derived from an EMBL/GenBank/DDBJ whole genome shotgun (WGS) entry which is preliminary data.</text>
</comment>
<gene>
    <name evidence="1" type="ORF">GAK29_04701</name>
</gene>
<dbReference type="EMBL" id="WNDP01000237">
    <property type="protein sequence ID" value="KAF1013680.1"/>
    <property type="molecule type" value="Genomic_DNA"/>
</dbReference>
<accession>A0A833UMK6</accession>
<name>A0A833UMK6_ACIBZ</name>